<dbReference type="RefSeq" id="XP_066082772.1">
    <property type="nucleotide sequence ID" value="XM_066226675.1"/>
</dbReference>
<dbReference type="GeneID" id="91101680"/>
<reference evidence="2 3" key="1">
    <citation type="submission" date="2024-01" db="EMBL/GenBank/DDBJ databases">
        <title>Comparative genomics of Cryptococcus and Kwoniella reveals pathogenesis evolution and contrasting modes of karyotype evolution via chromosome fusion or intercentromeric recombination.</title>
        <authorList>
            <person name="Coelho M.A."/>
            <person name="David-Palma M."/>
            <person name="Shea T."/>
            <person name="Bowers K."/>
            <person name="McGinley-Smith S."/>
            <person name="Mohammad A.W."/>
            <person name="Gnirke A."/>
            <person name="Yurkov A.M."/>
            <person name="Nowrousian M."/>
            <person name="Sun S."/>
            <person name="Cuomo C.A."/>
            <person name="Heitman J."/>
        </authorList>
    </citation>
    <scope>NUCLEOTIDE SEQUENCE [LARGE SCALE GENOMIC DNA]</scope>
    <source>
        <strain evidence="2 3">PYCC6329</strain>
    </source>
</reference>
<proteinExistence type="predicted"/>
<dbReference type="KEGG" id="ker:91101680"/>
<organism evidence="2 3">
    <name type="scientific">Kwoniella europaea PYCC6329</name>
    <dbReference type="NCBI Taxonomy" id="1423913"/>
    <lineage>
        <taxon>Eukaryota</taxon>
        <taxon>Fungi</taxon>
        <taxon>Dikarya</taxon>
        <taxon>Basidiomycota</taxon>
        <taxon>Agaricomycotina</taxon>
        <taxon>Tremellomycetes</taxon>
        <taxon>Tremellales</taxon>
        <taxon>Cryptococcaceae</taxon>
        <taxon>Kwoniella</taxon>
    </lineage>
</organism>
<dbReference type="AlphaFoldDB" id="A0AAX4KEF7"/>
<dbReference type="EMBL" id="CP144089">
    <property type="protein sequence ID" value="WWD04805.1"/>
    <property type="molecule type" value="Genomic_DNA"/>
</dbReference>
<gene>
    <name evidence="2" type="ORF">V865_002876</name>
</gene>
<name>A0AAX4KEF7_9TREE</name>
<dbReference type="Proteomes" id="UP001358614">
    <property type="component" value="Chromosome 1"/>
</dbReference>
<evidence type="ECO:0000256" key="1">
    <source>
        <dbReference type="SAM" id="MobiDB-lite"/>
    </source>
</evidence>
<sequence>MSQTIHLTIGKDLLQRTHLLNPKYHEWEAGIELHRTPEVFIRPPKQPRSSEDQSDVLPTGIIPSIESVLERATLWQTPSHALQNHPHQRRGSETY</sequence>
<feature type="region of interest" description="Disordered" evidence="1">
    <location>
        <begin position="76"/>
        <end position="95"/>
    </location>
</feature>
<keyword evidence="3" id="KW-1185">Reference proteome</keyword>
<protein>
    <submittedName>
        <fullName evidence="2">Uncharacterized protein</fullName>
    </submittedName>
</protein>
<evidence type="ECO:0000313" key="2">
    <source>
        <dbReference type="EMBL" id="WWD04805.1"/>
    </source>
</evidence>
<evidence type="ECO:0000313" key="3">
    <source>
        <dbReference type="Proteomes" id="UP001358614"/>
    </source>
</evidence>
<accession>A0AAX4KEF7</accession>